<dbReference type="PANTHER" id="PTHR45638">
    <property type="entry name" value="CYCLIC NUCLEOTIDE-GATED CATION CHANNEL SUBUNIT A"/>
    <property type="match status" value="1"/>
</dbReference>
<dbReference type="EMBL" id="LGRX02008601">
    <property type="protein sequence ID" value="KAK3273205.1"/>
    <property type="molecule type" value="Genomic_DNA"/>
</dbReference>
<dbReference type="GO" id="GO:0044877">
    <property type="term" value="F:protein-containing complex binding"/>
    <property type="evidence" value="ECO:0007669"/>
    <property type="project" value="TreeGrafter"/>
</dbReference>
<keyword evidence="1" id="KW-0813">Transport</keyword>
<dbReference type="PANTHER" id="PTHR45638:SF11">
    <property type="entry name" value="CYCLIC NUCLEOTIDE-GATED CATION CHANNEL SUBUNIT A"/>
    <property type="match status" value="1"/>
</dbReference>
<feature type="compositionally biased region" description="Basic and acidic residues" evidence="2">
    <location>
        <begin position="439"/>
        <end position="451"/>
    </location>
</feature>
<proteinExistence type="predicted"/>
<dbReference type="InterPro" id="IPR018490">
    <property type="entry name" value="cNMP-bd_dom_sf"/>
</dbReference>
<dbReference type="InterPro" id="IPR050866">
    <property type="entry name" value="CNG_cation_channel"/>
</dbReference>
<keyword evidence="1" id="KW-0407">Ion channel</keyword>
<keyword evidence="3" id="KW-1133">Transmembrane helix</keyword>
<evidence type="ECO:0000259" key="4">
    <source>
        <dbReference type="PROSITE" id="PS50042"/>
    </source>
</evidence>
<feature type="transmembrane region" description="Helical" evidence="3">
    <location>
        <begin position="90"/>
        <end position="113"/>
    </location>
</feature>
<feature type="domain" description="Cyclic nucleotide-binding" evidence="4">
    <location>
        <begin position="150"/>
        <end position="247"/>
    </location>
</feature>
<dbReference type="InterPro" id="IPR000595">
    <property type="entry name" value="cNMP-bd_dom"/>
</dbReference>
<feature type="compositionally biased region" description="Basic and acidic residues" evidence="2">
    <location>
        <begin position="347"/>
        <end position="361"/>
    </location>
</feature>
<accession>A0AAE0G7S3</accession>
<keyword evidence="1" id="KW-1071">Ligand-gated ion channel</keyword>
<keyword evidence="3" id="KW-0472">Membrane</keyword>
<feature type="transmembrane region" description="Helical" evidence="3">
    <location>
        <begin position="600"/>
        <end position="617"/>
    </location>
</feature>
<evidence type="ECO:0000256" key="3">
    <source>
        <dbReference type="SAM" id="Phobius"/>
    </source>
</evidence>
<dbReference type="InterPro" id="IPR014710">
    <property type="entry name" value="RmlC-like_jellyroll"/>
</dbReference>
<dbReference type="PROSITE" id="PS50042">
    <property type="entry name" value="CNMP_BINDING_3"/>
    <property type="match status" value="1"/>
</dbReference>
<evidence type="ECO:0000256" key="1">
    <source>
        <dbReference type="ARBA" id="ARBA00023286"/>
    </source>
</evidence>
<dbReference type="GO" id="GO:0005221">
    <property type="term" value="F:intracellularly cyclic nucleotide-activated monoatomic cation channel activity"/>
    <property type="evidence" value="ECO:0007669"/>
    <property type="project" value="InterPro"/>
</dbReference>
<feature type="transmembrane region" description="Helical" evidence="3">
    <location>
        <begin position="20"/>
        <end position="42"/>
    </location>
</feature>
<dbReference type="Gene3D" id="2.60.120.10">
    <property type="entry name" value="Jelly Rolls"/>
    <property type="match status" value="1"/>
</dbReference>
<feature type="region of interest" description="Disordered" evidence="2">
    <location>
        <begin position="407"/>
        <end position="460"/>
    </location>
</feature>
<feature type="transmembrane region" description="Helical" evidence="3">
    <location>
        <begin position="567"/>
        <end position="588"/>
    </location>
</feature>
<protein>
    <recommendedName>
        <fullName evidence="4">Cyclic nucleotide-binding domain-containing protein</fullName>
    </recommendedName>
</protein>
<name>A0AAE0G7S3_9CHLO</name>
<keyword evidence="1" id="KW-0406">Ion transport</keyword>
<dbReference type="Pfam" id="PF00027">
    <property type="entry name" value="cNMP_binding"/>
    <property type="match status" value="1"/>
</dbReference>
<evidence type="ECO:0000313" key="6">
    <source>
        <dbReference type="Proteomes" id="UP001190700"/>
    </source>
</evidence>
<feature type="transmembrane region" description="Helical" evidence="3">
    <location>
        <begin position="539"/>
        <end position="560"/>
    </location>
</feature>
<dbReference type="SMART" id="SM00100">
    <property type="entry name" value="cNMP"/>
    <property type="match status" value="1"/>
</dbReference>
<evidence type="ECO:0000256" key="2">
    <source>
        <dbReference type="SAM" id="MobiDB-lite"/>
    </source>
</evidence>
<sequence>MSGDSQSDTESHANFKLEHLIWALSLGFLSAVSLQLGAIIGVTWTFPATMQGKLVAFGGGALLAALSVDLVAANVLTLHEDDCDIKADKLTIICVLSGCALGGFMFIGLDALVNRNGGFFRKTGTKLNFYREYRAKRRKRLMEAMLTFEGFELLDDVCLQSLVSCLRPGVHLPGEVLFTKGEGGQAIYFLMEGSVELKNPGATRTSVLPGQTLGEVAMLTDKSHTNTAVATVSTNTMILLKTDYSRLRVKHEKLDAVLSDIAAKRLQISARQKAERFEKNMKQMDNLERGLRRKSAAYVGDLAVVSLSKENSKDNLQALDADSSQEPLSTGDHAGDLQLVEAEDVDESRRSRQMSDTENLHRTTSQFARHVSAVQDLKSSSYLVAEGSYGKDLCDLGMDEMGIEDDPFMNKKDGYEESLDPRVSSNQVVPLDADDEEASPFKERSPRKETSMPKNEAPPSMSAAPLAIWLGILLDGIPESFVIGAELVTSIREEPADDVKFEKVFPYTLIAGLFLSNFPEALSSSTGMVSYGYTKKRVLLLWFSLVVLTTLGAGVGYTVGNKLDHKLVIFIQGLAAGAMLTMICANMIPEAVHLTGPNSAGLSALFGFILAIAFKLLE</sequence>
<feature type="transmembrane region" description="Helical" evidence="3">
    <location>
        <begin position="54"/>
        <end position="78"/>
    </location>
</feature>
<dbReference type="AlphaFoldDB" id="A0AAE0G7S3"/>
<gene>
    <name evidence="5" type="ORF">CYMTET_18544</name>
</gene>
<dbReference type="CDD" id="cd00038">
    <property type="entry name" value="CAP_ED"/>
    <property type="match status" value="1"/>
</dbReference>
<keyword evidence="6" id="KW-1185">Reference proteome</keyword>
<reference evidence="5 6" key="1">
    <citation type="journal article" date="2015" name="Genome Biol. Evol.">
        <title>Comparative Genomics of a Bacterivorous Green Alga Reveals Evolutionary Causalities and Consequences of Phago-Mixotrophic Mode of Nutrition.</title>
        <authorList>
            <person name="Burns J.A."/>
            <person name="Paasch A."/>
            <person name="Narechania A."/>
            <person name="Kim E."/>
        </authorList>
    </citation>
    <scope>NUCLEOTIDE SEQUENCE [LARGE SCALE GENOMIC DNA]</scope>
    <source>
        <strain evidence="5 6">PLY_AMNH</strain>
    </source>
</reference>
<feature type="region of interest" description="Disordered" evidence="2">
    <location>
        <begin position="343"/>
        <end position="364"/>
    </location>
</feature>
<dbReference type="SUPFAM" id="SSF51206">
    <property type="entry name" value="cAMP-binding domain-like"/>
    <property type="match status" value="1"/>
</dbReference>
<organism evidence="5 6">
    <name type="scientific">Cymbomonas tetramitiformis</name>
    <dbReference type="NCBI Taxonomy" id="36881"/>
    <lineage>
        <taxon>Eukaryota</taxon>
        <taxon>Viridiplantae</taxon>
        <taxon>Chlorophyta</taxon>
        <taxon>Pyramimonadophyceae</taxon>
        <taxon>Pyramimonadales</taxon>
        <taxon>Pyramimonadaceae</taxon>
        <taxon>Cymbomonas</taxon>
    </lineage>
</organism>
<comment type="caution">
    <text evidence="5">The sequence shown here is derived from an EMBL/GenBank/DDBJ whole genome shotgun (WGS) entry which is preliminary data.</text>
</comment>
<dbReference type="Proteomes" id="UP001190700">
    <property type="component" value="Unassembled WGS sequence"/>
</dbReference>
<feature type="transmembrane region" description="Helical" evidence="3">
    <location>
        <begin position="504"/>
        <end position="519"/>
    </location>
</feature>
<keyword evidence="3" id="KW-0812">Transmembrane</keyword>
<evidence type="ECO:0000313" key="5">
    <source>
        <dbReference type="EMBL" id="KAK3273205.1"/>
    </source>
</evidence>